<evidence type="ECO:0000313" key="2">
    <source>
        <dbReference type="EMBL" id="RCI11100.1"/>
    </source>
</evidence>
<feature type="compositionally biased region" description="Low complexity" evidence="1">
    <location>
        <begin position="60"/>
        <end position="76"/>
    </location>
</feature>
<feature type="region of interest" description="Disordered" evidence="1">
    <location>
        <begin position="1"/>
        <end position="104"/>
    </location>
</feature>
<reference evidence="2 3" key="1">
    <citation type="journal article" date="2015" name="BMC Genomics">
        <title>Insights from the genome of Ophiocordyceps polyrhachis-furcata to pathogenicity and host specificity in insect fungi.</title>
        <authorList>
            <person name="Wichadakul D."/>
            <person name="Kobmoo N."/>
            <person name="Ingsriswang S."/>
            <person name="Tangphatsornruang S."/>
            <person name="Chantasingh D."/>
            <person name="Luangsa-ard J.J."/>
            <person name="Eurwilaichitr L."/>
        </authorList>
    </citation>
    <scope>NUCLEOTIDE SEQUENCE [LARGE SCALE GENOMIC DNA]</scope>
    <source>
        <strain evidence="2 3">BCC 54312</strain>
    </source>
</reference>
<sequence>MASVPVSDEPSIATPARSHPSPSPSRRTSSPPPPSSMTMQDPIMTLRRRRRRQSPDSDLGRTTTTTRRSSLLSDYSCDGLFSRPSPPPPQPPPPPTPPPPQITEKSTVASASLAFALLPAIAGVFFKDGHAVVTDIMLLSLAGVFLHWSVTQPWIWYHDAQQIRLRHAESALEDDYDDAVEDDDQVSHRQQPAAVAPTSTATTAAAATTTTTTTTTMKTKTKTDTMAMTRRQVAATRAVRELYLHEVVALVSCALLPLMSAYLLHAIRAQLSRPSEGLVSNYNLTIFLLMAEVRVCSHLLTLLRARTLHLQRAAHADELSPSADERRGIMVEELAARVAVLEAASSRATSNQTSSAHQLAREAAVSREVRNAIQPELDALNRAVRRYEKKATLLQMQTESRFSSVDTRLDDAVALAAAAAKHSALPRRRSGGTLSLLARAVLYPFRLLFHLLLLPLNVSRFLLASVGEGPNRQVVPPATATARGGRSGMGSRASPRYDRVPSRVTRR</sequence>
<proteinExistence type="predicted"/>
<dbReference type="EMBL" id="LKCN02000010">
    <property type="protein sequence ID" value="RCI11100.1"/>
    <property type="molecule type" value="Genomic_DNA"/>
</dbReference>
<feature type="compositionally biased region" description="Low complexity" evidence="1">
    <location>
        <begin position="477"/>
        <end position="494"/>
    </location>
</feature>
<dbReference type="AlphaFoldDB" id="A0A367L9J5"/>
<dbReference type="Proteomes" id="UP000253664">
    <property type="component" value="Unassembled WGS sequence"/>
</dbReference>
<dbReference type="STRING" id="1330021.A0A367L9J5"/>
<gene>
    <name evidence="2" type="ORF">L249_7188</name>
</gene>
<evidence type="ECO:0000313" key="3">
    <source>
        <dbReference type="Proteomes" id="UP000253664"/>
    </source>
</evidence>
<protein>
    <submittedName>
        <fullName evidence="2">Uncharacterized protein</fullName>
    </submittedName>
</protein>
<dbReference type="OrthoDB" id="5422510at2759"/>
<comment type="caution">
    <text evidence="2">The sequence shown here is derived from an EMBL/GenBank/DDBJ whole genome shotgun (WGS) entry which is preliminary data.</text>
</comment>
<dbReference type="PANTHER" id="PTHR42032">
    <property type="entry name" value="YALI0E30679P"/>
    <property type="match status" value="1"/>
</dbReference>
<feature type="compositionally biased region" description="Pro residues" evidence="1">
    <location>
        <begin position="84"/>
        <end position="101"/>
    </location>
</feature>
<organism evidence="2 3">
    <name type="scientific">Ophiocordyceps polyrhachis-furcata BCC 54312</name>
    <dbReference type="NCBI Taxonomy" id="1330021"/>
    <lineage>
        <taxon>Eukaryota</taxon>
        <taxon>Fungi</taxon>
        <taxon>Dikarya</taxon>
        <taxon>Ascomycota</taxon>
        <taxon>Pezizomycotina</taxon>
        <taxon>Sordariomycetes</taxon>
        <taxon>Hypocreomycetidae</taxon>
        <taxon>Hypocreales</taxon>
        <taxon>Ophiocordycipitaceae</taxon>
        <taxon>Ophiocordyceps</taxon>
    </lineage>
</organism>
<feature type="region of interest" description="Disordered" evidence="1">
    <location>
        <begin position="472"/>
        <end position="507"/>
    </location>
</feature>
<accession>A0A367L9J5</accession>
<dbReference type="PANTHER" id="PTHR42032:SF1">
    <property type="entry name" value="YALI0E30679P"/>
    <property type="match status" value="1"/>
</dbReference>
<keyword evidence="3" id="KW-1185">Reference proteome</keyword>
<name>A0A367L9J5_9HYPO</name>
<evidence type="ECO:0000256" key="1">
    <source>
        <dbReference type="SAM" id="MobiDB-lite"/>
    </source>
</evidence>
<feature type="compositionally biased region" description="Low complexity" evidence="1">
    <location>
        <begin position="15"/>
        <end position="29"/>
    </location>
</feature>